<evidence type="ECO:0000256" key="6">
    <source>
        <dbReference type="ARBA" id="ARBA00025453"/>
    </source>
</evidence>
<name>A0A975IM66_LOWBP</name>
<evidence type="ECO:0000256" key="2">
    <source>
        <dbReference type="ARBA" id="ARBA00016956"/>
    </source>
</evidence>
<dbReference type="KEGG" id="pluf:LFWB_5740"/>
<accession>A0A975IM66</accession>
<protein>
    <recommendedName>
        <fullName evidence="2 7">Elongation factor Ts</fullName>
        <shortName evidence="7">EF-Ts</shortName>
    </recommendedName>
</protein>
<dbReference type="CDD" id="cd14275">
    <property type="entry name" value="UBA_EF-Ts"/>
    <property type="match status" value="1"/>
</dbReference>
<evidence type="ECO:0000256" key="1">
    <source>
        <dbReference type="ARBA" id="ARBA00005532"/>
    </source>
</evidence>
<proteinExistence type="inferred from homology"/>
<dbReference type="InterPro" id="IPR014039">
    <property type="entry name" value="Transl_elong_EFTs/EF1B_dimer"/>
</dbReference>
<comment type="similarity">
    <text evidence="1 7">Belongs to the EF-Ts family.</text>
</comment>
<evidence type="ECO:0000259" key="8">
    <source>
        <dbReference type="Pfam" id="PF00889"/>
    </source>
</evidence>
<dbReference type="HAMAP" id="MF_00050">
    <property type="entry name" value="EF_Ts"/>
    <property type="match status" value="1"/>
</dbReference>
<dbReference type="InterPro" id="IPR036402">
    <property type="entry name" value="EF-Ts_dimer_sf"/>
</dbReference>
<dbReference type="AlphaFoldDB" id="A0A975IM66"/>
<dbReference type="Gene3D" id="1.10.286.20">
    <property type="match status" value="1"/>
</dbReference>
<dbReference type="Gene3D" id="3.30.479.20">
    <property type="entry name" value="Elongation factor Ts, dimerisation domain"/>
    <property type="match status" value="2"/>
</dbReference>
<dbReference type="EMBL" id="CP054393">
    <property type="protein sequence ID" value="QTX03140.1"/>
    <property type="molecule type" value="Genomic_DNA"/>
</dbReference>
<dbReference type="Proteomes" id="UP000672038">
    <property type="component" value="Chromosome"/>
</dbReference>
<evidence type="ECO:0000256" key="5">
    <source>
        <dbReference type="ARBA" id="ARBA00022917"/>
    </source>
</evidence>
<dbReference type="FunFam" id="1.10.8.10:FF:000001">
    <property type="entry name" value="Elongation factor Ts"/>
    <property type="match status" value="1"/>
</dbReference>
<reference evidence="9" key="1">
    <citation type="submission" date="2020-06" db="EMBL/GenBank/DDBJ databases">
        <title>Complete genome sequence of Candidatus Phytoplasma luffae NCHU2019.</title>
        <authorList>
            <person name="Cho S.-T."/>
            <person name="Tan C.-M."/>
            <person name="Li J.-R."/>
            <person name="Chien Y.-Y."/>
            <person name="Chiu Y.-C."/>
            <person name="Yang J.-Y."/>
            <person name="Kuo C.-H."/>
        </authorList>
    </citation>
    <scope>NUCLEOTIDE SEQUENCE</scope>
    <source>
        <strain evidence="9">NCHU2019</strain>
    </source>
</reference>
<keyword evidence="3 7" id="KW-0963">Cytoplasm</keyword>
<feature type="region of interest" description="Involved in Mg(2+) ion dislocation from EF-Tu" evidence="7">
    <location>
        <begin position="79"/>
        <end position="82"/>
    </location>
</feature>
<dbReference type="InterPro" id="IPR009060">
    <property type="entry name" value="UBA-like_sf"/>
</dbReference>
<keyword evidence="10" id="KW-1185">Reference proteome</keyword>
<dbReference type="InterPro" id="IPR001816">
    <property type="entry name" value="Transl_elong_EFTs/EF1B"/>
</dbReference>
<dbReference type="PANTHER" id="PTHR11741">
    <property type="entry name" value="ELONGATION FACTOR TS"/>
    <property type="match status" value="1"/>
</dbReference>
<evidence type="ECO:0000313" key="9">
    <source>
        <dbReference type="EMBL" id="QTX03140.1"/>
    </source>
</evidence>
<dbReference type="GO" id="GO:0003746">
    <property type="term" value="F:translation elongation factor activity"/>
    <property type="evidence" value="ECO:0007669"/>
    <property type="project" value="UniProtKB-UniRule"/>
</dbReference>
<evidence type="ECO:0000256" key="4">
    <source>
        <dbReference type="ARBA" id="ARBA00022768"/>
    </source>
</evidence>
<evidence type="ECO:0000313" key="10">
    <source>
        <dbReference type="Proteomes" id="UP000672038"/>
    </source>
</evidence>
<dbReference type="GO" id="GO:0005737">
    <property type="term" value="C:cytoplasm"/>
    <property type="evidence" value="ECO:0007669"/>
    <property type="project" value="UniProtKB-SubCell"/>
</dbReference>
<feature type="domain" description="Translation elongation factor EFTs/EF1B dimerisation" evidence="8">
    <location>
        <begin position="70"/>
        <end position="275"/>
    </location>
</feature>
<evidence type="ECO:0000256" key="7">
    <source>
        <dbReference type="HAMAP-Rule" id="MF_00050"/>
    </source>
</evidence>
<dbReference type="PANTHER" id="PTHR11741:SF0">
    <property type="entry name" value="ELONGATION FACTOR TS, MITOCHONDRIAL"/>
    <property type="match status" value="1"/>
</dbReference>
<dbReference type="NCBIfam" id="TIGR00116">
    <property type="entry name" value="tsf"/>
    <property type="match status" value="1"/>
</dbReference>
<keyword evidence="5 7" id="KW-0648">Protein biosynthesis</keyword>
<comment type="function">
    <text evidence="6 7">Associates with the EF-Tu.GDP complex and induces the exchange of GDP to GTP. It remains bound to the aminoacyl-tRNA.EF-Tu.GTP complex up to the GTP hydrolysis stage on the ribosome.</text>
</comment>
<dbReference type="Gene3D" id="1.10.8.10">
    <property type="entry name" value="DNA helicase RuvA subunit, C-terminal domain"/>
    <property type="match status" value="1"/>
</dbReference>
<dbReference type="SUPFAM" id="SSF46934">
    <property type="entry name" value="UBA-like"/>
    <property type="match status" value="1"/>
</dbReference>
<dbReference type="Pfam" id="PF00889">
    <property type="entry name" value="EF_TS"/>
    <property type="match status" value="1"/>
</dbReference>
<sequence length="276" mass="32223">MKIIIELIKELRNKTKAGLSDCKKFLEQTNGDLEAAAKLLKEKSLCYYKTKKTKENFEGLTNILIQNNKAVLYELKAETDFVVKNQNFMDLYNKIGDILLKVDSSVQNLDDFLNYRYEGQSIKELILEKSFIIKEQIILSRIQVVYKKDKESFGFYKHQGGKISSLVHLDGFSQDVQEHLPVHIVGMKPKFLKKELVDKSFIEEENNISLKQVQEKNINRPLKPELVEKIVQNRLESVLKKVCLLEQPFYIDENQQIKEYLAKNKVNVIAYYCFES</sequence>
<dbReference type="SUPFAM" id="SSF54713">
    <property type="entry name" value="Elongation factor Ts (EF-Ts), dimerisation domain"/>
    <property type="match status" value="1"/>
</dbReference>
<organism evidence="9 10">
    <name type="scientific">Loofah witches'-broom phytoplasma</name>
    <dbReference type="NCBI Taxonomy" id="35773"/>
    <lineage>
        <taxon>Bacteria</taxon>
        <taxon>Bacillati</taxon>
        <taxon>Mycoplasmatota</taxon>
        <taxon>Mollicutes</taxon>
        <taxon>Acholeplasmatales</taxon>
        <taxon>Acholeplasmataceae</taxon>
        <taxon>Candidatus Phytoplasma</taxon>
        <taxon>16SrVIII (Loofah witches'-broom group)</taxon>
    </lineage>
</organism>
<evidence type="ECO:0000256" key="3">
    <source>
        <dbReference type="ARBA" id="ARBA00022490"/>
    </source>
</evidence>
<keyword evidence="4 7" id="KW-0251">Elongation factor</keyword>
<dbReference type="RefSeq" id="WP_210954585.1">
    <property type="nucleotide sequence ID" value="NZ_CP054393.1"/>
</dbReference>
<gene>
    <name evidence="7 9" type="primary">tsf</name>
    <name evidence="9" type="ORF">LFWB_5740</name>
</gene>
<comment type="subcellular location">
    <subcellularLocation>
        <location evidence="7">Cytoplasm</location>
    </subcellularLocation>
</comment>